<evidence type="ECO:0000313" key="2">
    <source>
        <dbReference type="EMBL" id="MDR6839919.1"/>
    </source>
</evidence>
<name>A0ABU1RMB1_9GAMM</name>
<dbReference type="EMBL" id="JAVDTT010000001">
    <property type="protein sequence ID" value="MDR6839919.1"/>
    <property type="molecule type" value="Genomic_DNA"/>
</dbReference>
<keyword evidence="1" id="KW-0732">Signal</keyword>
<feature type="chain" id="PRO_5045999723" evidence="1">
    <location>
        <begin position="24"/>
        <end position="208"/>
    </location>
</feature>
<sequence>MECRRFIFATLLGLSTLAWSSWAATPAPVLQLSGGDFPELTVHQPTFDEAGNQLPMTCDQIRAKRIDELDPLWKRSVDRIHLECEGLKEEDVGFDMLATTITGFLKTGMAQFAGQPLAEVRLMDSDLWSDHQYILQRPYEEARDALKRFIEARCGAQQDNPAALVENSCAMTESEEGLYLETSEVGGIWVHPEQDDPQRTVYAEAWSD</sequence>
<proteinExistence type="predicted"/>
<organism evidence="2 3">
    <name type="scientific">Pseudoxanthomonas sacheonensis</name>
    <dbReference type="NCBI Taxonomy" id="443615"/>
    <lineage>
        <taxon>Bacteria</taxon>
        <taxon>Pseudomonadati</taxon>
        <taxon>Pseudomonadota</taxon>
        <taxon>Gammaproteobacteria</taxon>
        <taxon>Lysobacterales</taxon>
        <taxon>Lysobacteraceae</taxon>
        <taxon>Pseudoxanthomonas</taxon>
    </lineage>
</organism>
<accession>A0ABU1RMB1</accession>
<gene>
    <name evidence="2" type="ORF">J2W94_000183</name>
</gene>
<dbReference type="Proteomes" id="UP001254759">
    <property type="component" value="Unassembled WGS sequence"/>
</dbReference>
<evidence type="ECO:0000313" key="3">
    <source>
        <dbReference type="Proteomes" id="UP001254759"/>
    </source>
</evidence>
<feature type="signal peptide" evidence="1">
    <location>
        <begin position="1"/>
        <end position="23"/>
    </location>
</feature>
<reference evidence="2 3" key="1">
    <citation type="submission" date="2023-07" db="EMBL/GenBank/DDBJ databases">
        <title>Sorghum-associated microbial communities from plants grown in Nebraska, USA.</title>
        <authorList>
            <person name="Schachtman D."/>
        </authorList>
    </citation>
    <scope>NUCLEOTIDE SEQUENCE [LARGE SCALE GENOMIC DNA]</scope>
    <source>
        <strain evidence="2 3">BE107</strain>
    </source>
</reference>
<evidence type="ECO:0000256" key="1">
    <source>
        <dbReference type="SAM" id="SignalP"/>
    </source>
</evidence>
<comment type="caution">
    <text evidence="2">The sequence shown here is derived from an EMBL/GenBank/DDBJ whole genome shotgun (WGS) entry which is preliminary data.</text>
</comment>
<dbReference type="RefSeq" id="WP_310089727.1">
    <property type="nucleotide sequence ID" value="NZ_JAVDTT010000001.1"/>
</dbReference>
<protein>
    <submittedName>
        <fullName evidence="2">Uncharacterized protein</fullName>
    </submittedName>
</protein>
<keyword evidence="3" id="KW-1185">Reference proteome</keyword>